<dbReference type="Gene3D" id="2.40.50.140">
    <property type="entry name" value="Nucleic acid-binding proteins"/>
    <property type="match status" value="1"/>
</dbReference>
<dbReference type="PANTHER" id="PTHR46565:SF5">
    <property type="entry name" value="COLD SHOCK PROTEIN 2-LIKE"/>
    <property type="match status" value="1"/>
</dbReference>
<dbReference type="SMART" id="SM00357">
    <property type="entry name" value="CSP"/>
    <property type="match status" value="1"/>
</dbReference>
<dbReference type="AlphaFoldDB" id="A0A6A6LAM7"/>
<keyword evidence="4" id="KW-1185">Reference proteome</keyword>
<accession>A0A6A6LAM7</accession>
<dbReference type="PRINTS" id="PR00050">
    <property type="entry name" value="COLDSHOCK"/>
</dbReference>
<dbReference type="SUPFAM" id="SSF50249">
    <property type="entry name" value="Nucleic acid-binding proteins"/>
    <property type="match status" value="1"/>
</dbReference>
<feature type="domain" description="CSD" evidence="2">
    <location>
        <begin position="6"/>
        <end position="72"/>
    </location>
</feature>
<evidence type="ECO:0000313" key="4">
    <source>
        <dbReference type="Proteomes" id="UP000467840"/>
    </source>
</evidence>
<dbReference type="GO" id="GO:0003676">
    <property type="term" value="F:nucleic acid binding"/>
    <property type="evidence" value="ECO:0007669"/>
    <property type="project" value="InterPro"/>
</dbReference>
<dbReference type="EMBL" id="JAAGAX010000012">
    <property type="protein sequence ID" value="KAF2296669.1"/>
    <property type="molecule type" value="Genomic_DNA"/>
</dbReference>
<protein>
    <recommendedName>
        <fullName evidence="2">CSD domain-containing protein</fullName>
    </recommendedName>
</protein>
<organism evidence="3 4">
    <name type="scientific">Hevea brasiliensis</name>
    <name type="common">Para rubber tree</name>
    <name type="synonym">Siphonia brasiliensis</name>
    <dbReference type="NCBI Taxonomy" id="3981"/>
    <lineage>
        <taxon>Eukaryota</taxon>
        <taxon>Viridiplantae</taxon>
        <taxon>Streptophyta</taxon>
        <taxon>Embryophyta</taxon>
        <taxon>Tracheophyta</taxon>
        <taxon>Spermatophyta</taxon>
        <taxon>Magnoliopsida</taxon>
        <taxon>eudicotyledons</taxon>
        <taxon>Gunneridae</taxon>
        <taxon>Pentapetalae</taxon>
        <taxon>rosids</taxon>
        <taxon>fabids</taxon>
        <taxon>Malpighiales</taxon>
        <taxon>Euphorbiaceae</taxon>
        <taxon>Crotonoideae</taxon>
        <taxon>Micrandreae</taxon>
        <taxon>Hevea</taxon>
    </lineage>
</organism>
<dbReference type="Pfam" id="PF00313">
    <property type="entry name" value="CSD"/>
    <property type="match status" value="1"/>
</dbReference>
<dbReference type="PANTHER" id="PTHR46565">
    <property type="entry name" value="COLD SHOCK DOMAIN PROTEIN 2"/>
    <property type="match status" value="1"/>
</dbReference>
<dbReference type="InterPro" id="IPR019844">
    <property type="entry name" value="CSD_CS"/>
</dbReference>
<evidence type="ECO:0000256" key="1">
    <source>
        <dbReference type="SAM" id="Phobius"/>
    </source>
</evidence>
<dbReference type="PROSITE" id="PS51857">
    <property type="entry name" value="CSD_2"/>
    <property type="match status" value="1"/>
</dbReference>
<dbReference type="InterPro" id="IPR002059">
    <property type="entry name" value="CSP_DNA-bd"/>
</dbReference>
<comment type="caution">
    <text evidence="3">The sequence shown here is derived from an EMBL/GenBank/DDBJ whole genome shotgun (WGS) entry which is preliminary data.</text>
</comment>
<keyword evidence="1" id="KW-1133">Transmembrane helix</keyword>
<sequence>MAEGKRSTGSVSWFSAQKGFGFIAPDDGGEDLFVHQTSIQSDGFRTLSEGQPVEFAIDFGEDGRTKAVDVVGIFRSRRARAALATRVVGEDSMAGGGEEVVVVEAMLVMGEVAGVAGQAGIEVEEEMEQSRFCSHCRSVSSSLVFFFFFFFFFFWGGGGGGGGGGEFGNDGSDLTYVNKLS</sequence>
<evidence type="ECO:0000259" key="2">
    <source>
        <dbReference type="PROSITE" id="PS51857"/>
    </source>
</evidence>
<reference evidence="3 4" key="1">
    <citation type="journal article" date="2020" name="Mol. Plant">
        <title>The Chromosome-Based Rubber Tree Genome Provides New Insights into Spurge Genome Evolution and Rubber Biosynthesis.</title>
        <authorList>
            <person name="Liu J."/>
            <person name="Shi C."/>
            <person name="Shi C.C."/>
            <person name="Li W."/>
            <person name="Zhang Q.J."/>
            <person name="Zhang Y."/>
            <person name="Li K."/>
            <person name="Lu H.F."/>
            <person name="Shi C."/>
            <person name="Zhu S.T."/>
            <person name="Xiao Z.Y."/>
            <person name="Nan H."/>
            <person name="Yue Y."/>
            <person name="Zhu X.G."/>
            <person name="Wu Y."/>
            <person name="Hong X.N."/>
            <person name="Fan G.Y."/>
            <person name="Tong Y."/>
            <person name="Zhang D."/>
            <person name="Mao C.L."/>
            <person name="Liu Y.L."/>
            <person name="Hao S.J."/>
            <person name="Liu W.Q."/>
            <person name="Lv M.Q."/>
            <person name="Zhang H.B."/>
            <person name="Liu Y."/>
            <person name="Hu-Tang G.R."/>
            <person name="Wang J.P."/>
            <person name="Wang J.H."/>
            <person name="Sun Y.H."/>
            <person name="Ni S.B."/>
            <person name="Chen W.B."/>
            <person name="Zhang X.C."/>
            <person name="Jiao Y.N."/>
            <person name="Eichler E.E."/>
            <person name="Li G.H."/>
            <person name="Liu X."/>
            <person name="Gao L.Z."/>
        </authorList>
    </citation>
    <scope>NUCLEOTIDE SEQUENCE [LARGE SCALE GENOMIC DNA]</scope>
    <source>
        <strain evidence="4">cv. GT1</strain>
        <tissue evidence="3">Leaf</tissue>
    </source>
</reference>
<dbReference type="CDD" id="cd04458">
    <property type="entry name" value="CSP_CDS"/>
    <property type="match status" value="1"/>
</dbReference>
<keyword evidence="1" id="KW-0812">Transmembrane</keyword>
<keyword evidence="1" id="KW-0472">Membrane</keyword>
<name>A0A6A6LAM7_HEVBR</name>
<gene>
    <name evidence="3" type="ORF">GH714_001050</name>
</gene>
<proteinExistence type="predicted"/>
<evidence type="ECO:0000313" key="3">
    <source>
        <dbReference type="EMBL" id="KAF2296669.1"/>
    </source>
</evidence>
<feature type="transmembrane region" description="Helical" evidence="1">
    <location>
        <begin position="139"/>
        <end position="157"/>
    </location>
</feature>
<dbReference type="InterPro" id="IPR011129">
    <property type="entry name" value="CSD"/>
</dbReference>
<dbReference type="InterPro" id="IPR012340">
    <property type="entry name" value="NA-bd_OB-fold"/>
</dbReference>
<dbReference type="PROSITE" id="PS00352">
    <property type="entry name" value="CSD_1"/>
    <property type="match status" value="1"/>
</dbReference>
<dbReference type="Proteomes" id="UP000467840">
    <property type="component" value="Chromosome 18"/>
</dbReference>